<sequence length="400" mass="46919">MKKFMSLPILIVIGVAFCLGGCSDDDDDDTLYDLRILNSKIEFFYNAARDTGLTVDLDQRRLDHQSPGSCLKEQRIIRKLRTVAPHFLKMNQGPDRARGSNDSEGYNHVYTYPNGHLYWGNATAYDNGDNSVLGTATQTLDSDHFPTGGTWYLANGNLDYTFNVSYYKNLYMKDTQVNYDEDGLKYNEYTYSRDENGKDTAYTSWYKYTYGSGNSYEFQYKYRSWMQNNALRNCYMPREYEYDYYWVNGELQYAWEGTFDANGYPVSAKYDYNGDGTYEYHYSYQVVEDANGNIESFLCYNSDSDDLYYKYMYTYDAEGLISTEKYYYQGDELMFSNTYTWHRNPVAGPSGDRVMIDTTWSDGDYDQNVLQWTETMYSHDYYYNDTLEYRETATLEKVAL</sequence>
<proteinExistence type="predicted"/>
<evidence type="ECO:0000313" key="2">
    <source>
        <dbReference type="Proteomes" id="UP001594351"/>
    </source>
</evidence>
<dbReference type="Proteomes" id="UP001594351">
    <property type="component" value="Unassembled WGS sequence"/>
</dbReference>
<evidence type="ECO:0000313" key="1">
    <source>
        <dbReference type="EMBL" id="MFC1851193.1"/>
    </source>
</evidence>
<reference evidence="1 2" key="1">
    <citation type="submission" date="2024-09" db="EMBL/GenBank/DDBJ databases">
        <title>Laminarin stimulates single cell rates of sulfate reduction while oxygen inhibits transcriptomic activity in coastal marine sediment.</title>
        <authorList>
            <person name="Lindsay M."/>
            <person name="Orcutt B."/>
            <person name="Emerson D."/>
            <person name="Stepanauskas R."/>
            <person name="D'Angelo T."/>
        </authorList>
    </citation>
    <scope>NUCLEOTIDE SEQUENCE [LARGE SCALE GENOMIC DNA]</scope>
    <source>
        <strain evidence="1">SAG AM-311-K15</strain>
    </source>
</reference>
<dbReference type="EMBL" id="JBHPBY010000163">
    <property type="protein sequence ID" value="MFC1851193.1"/>
    <property type="molecule type" value="Genomic_DNA"/>
</dbReference>
<comment type="caution">
    <text evidence="1">The sequence shown here is derived from an EMBL/GenBank/DDBJ whole genome shotgun (WGS) entry which is preliminary data.</text>
</comment>
<name>A0ABV6YYC2_UNCC1</name>
<protein>
    <recommendedName>
        <fullName evidence="3">DUF4595 domain-containing protein</fullName>
    </recommendedName>
</protein>
<accession>A0ABV6YYC2</accession>
<keyword evidence="2" id="KW-1185">Reference proteome</keyword>
<gene>
    <name evidence="1" type="ORF">ACFL27_13440</name>
</gene>
<evidence type="ECO:0008006" key="3">
    <source>
        <dbReference type="Google" id="ProtNLM"/>
    </source>
</evidence>
<organism evidence="1 2">
    <name type="scientific">candidate division CSSED10-310 bacterium</name>
    <dbReference type="NCBI Taxonomy" id="2855610"/>
    <lineage>
        <taxon>Bacteria</taxon>
        <taxon>Bacteria division CSSED10-310</taxon>
    </lineage>
</organism>